<dbReference type="GO" id="GO:0005743">
    <property type="term" value="C:mitochondrial inner membrane"/>
    <property type="evidence" value="ECO:0007669"/>
    <property type="project" value="UniProtKB-SubCell"/>
</dbReference>
<evidence type="ECO:0000256" key="3">
    <source>
        <dbReference type="ARBA" id="ARBA00017689"/>
    </source>
</evidence>
<dbReference type="Proteomes" id="UP000242457">
    <property type="component" value="Unassembled WGS sequence"/>
</dbReference>
<dbReference type="AlphaFoldDB" id="A0A2A3E8C6"/>
<keyword evidence="7" id="KW-0496">Mitochondrion</keyword>
<gene>
    <name evidence="10" type="ORF">APICC_03740</name>
</gene>
<evidence type="ECO:0000256" key="9">
    <source>
        <dbReference type="SAM" id="Phobius"/>
    </source>
</evidence>
<evidence type="ECO:0000256" key="8">
    <source>
        <dbReference type="ARBA" id="ARBA00023136"/>
    </source>
</evidence>
<proteinExistence type="inferred from homology"/>
<evidence type="ECO:0000256" key="1">
    <source>
        <dbReference type="ARBA" id="ARBA00004273"/>
    </source>
</evidence>
<reference evidence="10 11" key="1">
    <citation type="submission" date="2014-07" db="EMBL/GenBank/DDBJ databases">
        <title>Genomic and transcriptomic analysis on Apis cerana provide comprehensive insights into honey bee biology.</title>
        <authorList>
            <person name="Diao Q."/>
            <person name="Sun L."/>
            <person name="Zheng H."/>
            <person name="Zheng H."/>
            <person name="Xu S."/>
            <person name="Wang S."/>
            <person name="Zeng Z."/>
            <person name="Hu F."/>
            <person name="Su S."/>
            <person name="Wu J."/>
        </authorList>
    </citation>
    <scope>NUCLEOTIDE SEQUENCE [LARGE SCALE GENOMIC DNA]</scope>
    <source>
        <tissue evidence="10">Pupae without intestine</tissue>
    </source>
</reference>
<keyword evidence="5" id="KW-0999">Mitochondrion inner membrane</keyword>
<evidence type="ECO:0000256" key="6">
    <source>
        <dbReference type="ARBA" id="ARBA00022989"/>
    </source>
</evidence>
<dbReference type="InterPro" id="IPR022533">
    <property type="entry name" value="Cox20"/>
</dbReference>
<comment type="similarity">
    <text evidence="2">Belongs to the COX20 family.</text>
</comment>
<accession>A0A2A3E8C6</accession>
<organism evidence="10 11">
    <name type="scientific">Apis cerana cerana</name>
    <name type="common">Oriental honeybee</name>
    <dbReference type="NCBI Taxonomy" id="94128"/>
    <lineage>
        <taxon>Eukaryota</taxon>
        <taxon>Metazoa</taxon>
        <taxon>Ecdysozoa</taxon>
        <taxon>Arthropoda</taxon>
        <taxon>Hexapoda</taxon>
        <taxon>Insecta</taxon>
        <taxon>Pterygota</taxon>
        <taxon>Neoptera</taxon>
        <taxon>Endopterygota</taxon>
        <taxon>Hymenoptera</taxon>
        <taxon>Apocrita</taxon>
        <taxon>Aculeata</taxon>
        <taxon>Apoidea</taxon>
        <taxon>Anthophila</taxon>
        <taxon>Apidae</taxon>
        <taxon>Apis</taxon>
    </lineage>
</organism>
<dbReference type="Pfam" id="PF12597">
    <property type="entry name" value="Cox20"/>
    <property type="match status" value="1"/>
</dbReference>
<protein>
    <recommendedName>
        <fullName evidence="3">Cytochrome c oxidase assembly protein COX20, mitochondrial</fullName>
    </recommendedName>
</protein>
<sequence>MVDIEHSGREEHRQSFTIFGEPVIKTKCQRNAFITAITGGIICGLISFLITSNSKKSTRIGVASYGAIGISCAIYCAVDEINTRNELKKLRHLMYETSKSDNTSNKNKKLVDV</sequence>
<dbReference type="GO" id="GO:0033617">
    <property type="term" value="P:mitochondrial respiratory chain complex IV assembly"/>
    <property type="evidence" value="ECO:0007669"/>
    <property type="project" value="InterPro"/>
</dbReference>
<dbReference type="PANTHER" id="PTHR31586:SF1">
    <property type="entry name" value="CYTOCHROME C OXIDASE ASSEMBLY PROTEIN COX20, MITOCHONDRIAL"/>
    <property type="match status" value="1"/>
</dbReference>
<keyword evidence="6 9" id="KW-1133">Transmembrane helix</keyword>
<evidence type="ECO:0000313" key="11">
    <source>
        <dbReference type="Proteomes" id="UP000242457"/>
    </source>
</evidence>
<feature type="transmembrane region" description="Helical" evidence="9">
    <location>
        <begin position="32"/>
        <end position="50"/>
    </location>
</feature>
<dbReference type="PANTHER" id="PTHR31586">
    <property type="entry name" value="CYTOCHROME C OXIDASE PROTEIN 20"/>
    <property type="match status" value="1"/>
</dbReference>
<evidence type="ECO:0000256" key="5">
    <source>
        <dbReference type="ARBA" id="ARBA00022792"/>
    </source>
</evidence>
<evidence type="ECO:0000256" key="4">
    <source>
        <dbReference type="ARBA" id="ARBA00022692"/>
    </source>
</evidence>
<dbReference type="OrthoDB" id="14603at2759"/>
<dbReference type="EMBL" id="KZ288325">
    <property type="protein sequence ID" value="PBC28007.1"/>
    <property type="molecule type" value="Genomic_DNA"/>
</dbReference>
<comment type="subcellular location">
    <subcellularLocation>
        <location evidence="1">Mitochondrion inner membrane</location>
    </subcellularLocation>
</comment>
<evidence type="ECO:0000313" key="10">
    <source>
        <dbReference type="EMBL" id="PBC28007.1"/>
    </source>
</evidence>
<feature type="transmembrane region" description="Helical" evidence="9">
    <location>
        <begin position="62"/>
        <end position="81"/>
    </location>
</feature>
<keyword evidence="11" id="KW-1185">Reference proteome</keyword>
<keyword evidence="4 9" id="KW-0812">Transmembrane</keyword>
<evidence type="ECO:0000256" key="7">
    <source>
        <dbReference type="ARBA" id="ARBA00023128"/>
    </source>
</evidence>
<keyword evidence="8 9" id="KW-0472">Membrane</keyword>
<evidence type="ECO:0000256" key="2">
    <source>
        <dbReference type="ARBA" id="ARBA00009575"/>
    </source>
</evidence>
<name>A0A2A3E8C6_APICC</name>